<gene>
    <name evidence="4" type="ORF">H8L47_24000</name>
</gene>
<keyword evidence="5" id="KW-1185">Reference proteome</keyword>
<organism evidence="4 5">
    <name type="scientific">Undibacterium umbellatum</name>
    <dbReference type="NCBI Taxonomy" id="2762300"/>
    <lineage>
        <taxon>Bacteria</taxon>
        <taxon>Pseudomonadati</taxon>
        <taxon>Pseudomonadota</taxon>
        <taxon>Betaproteobacteria</taxon>
        <taxon>Burkholderiales</taxon>
        <taxon>Oxalobacteraceae</taxon>
        <taxon>Undibacterium</taxon>
    </lineage>
</organism>
<dbReference type="Pfam" id="PF00497">
    <property type="entry name" value="SBP_bac_3"/>
    <property type="match status" value="1"/>
</dbReference>
<dbReference type="Proteomes" id="UP000646911">
    <property type="component" value="Unassembled WGS sequence"/>
</dbReference>
<dbReference type="Gene3D" id="3.40.190.10">
    <property type="entry name" value="Periplasmic binding protein-like II"/>
    <property type="match status" value="2"/>
</dbReference>
<protein>
    <submittedName>
        <fullName evidence="4">Transporter substrate-binding domain-containing protein</fullName>
    </submittedName>
</protein>
<evidence type="ECO:0000256" key="2">
    <source>
        <dbReference type="SAM" id="SignalP"/>
    </source>
</evidence>
<feature type="signal peptide" evidence="2">
    <location>
        <begin position="1"/>
        <end position="31"/>
    </location>
</feature>
<feature type="domain" description="Solute-binding protein family 3/N-terminal" evidence="3">
    <location>
        <begin position="35"/>
        <end position="258"/>
    </location>
</feature>
<accession>A0ABR6ZH03</accession>
<dbReference type="PANTHER" id="PTHR35936:SF6">
    <property type="entry name" value="AMINO ACID ABC TRANSPORTER SUBSTRATE-BINDING PAAT FAMILY PROTEIN"/>
    <property type="match status" value="1"/>
</dbReference>
<keyword evidence="1 2" id="KW-0732">Signal</keyword>
<dbReference type="SUPFAM" id="SSF53850">
    <property type="entry name" value="Periplasmic binding protein-like II"/>
    <property type="match status" value="1"/>
</dbReference>
<proteinExistence type="predicted"/>
<feature type="chain" id="PRO_5047169782" evidence="2">
    <location>
        <begin position="32"/>
        <end position="262"/>
    </location>
</feature>
<name>A0ABR6ZH03_9BURK</name>
<reference evidence="4 5" key="1">
    <citation type="submission" date="2020-08" db="EMBL/GenBank/DDBJ databases">
        <title>Novel species isolated from subtropical streams in China.</title>
        <authorList>
            <person name="Lu H."/>
        </authorList>
    </citation>
    <scope>NUCLEOTIDE SEQUENCE [LARGE SCALE GENOMIC DNA]</scope>
    <source>
        <strain evidence="4 5">NL8W</strain>
    </source>
</reference>
<comment type="caution">
    <text evidence="4">The sequence shown here is derived from an EMBL/GenBank/DDBJ whole genome shotgun (WGS) entry which is preliminary data.</text>
</comment>
<evidence type="ECO:0000256" key="1">
    <source>
        <dbReference type="ARBA" id="ARBA00022729"/>
    </source>
</evidence>
<evidence type="ECO:0000313" key="5">
    <source>
        <dbReference type="Proteomes" id="UP000646911"/>
    </source>
</evidence>
<evidence type="ECO:0000259" key="3">
    <source>
        <dbReference type="Pfam" id="PF00497"/>
    </source>
</evidence>
<evidence type="ECO:0000313" key="4">
    <source>
        <dbReference type="EMBL" id="MBC3910636.1"/>
    </source>
</evidence>
<dbReference type="PANTHER" id="PTHR35936">
    <property type="entry name" value="MEMBRANE-BOUND LYTIC MUREIN TRANSGLYCOSYLASE F"/>
    <property type="match status" value="1"/>
</dbReference>
<dbReference type="RefSeq" id="WP_186956188.1">
    <property type="nucleotide sequence ID" value="NZ_JACOFX010000018.1"/>
</dbReference>
<dbReference type="InterPro" id="IPR001638">
    <property type="entry name" value="Solute-binding_3/MltF_N"/>
</dbReference>
<dbReference type="EMBL" id="JACOFX010000018">
    <property type="protein sequence ID" value="MBC3910636.1"/>
    <property type="molecule type" value="Genomic_DNA"/>
</dbReference>
<sequence>MRVASIKNFRLRFTKALVYCLVSLCYVVSHAETITLVGEDSWYPYSAVKDGQNRGFAVDVIRAAYAAVKIDVKFIATPYSRCLMLVQSGQELGCFDSLKDAKLEPDFIFHKEPIFKASVGIYARTDSPQTRVSKINVQELHKYVIGVTHGYTYGTAFESDTRIVREPAPSDLSNLRKLLLGRSDYSLIYTRIADYLNSIHPEEFKGKIQQVGILVEDSLYVSFSKRRPESSRYANALDQGLRLIKANGVYAVIEKKWARPEH</sequence>